<evidence type="ECO:0000256" key="1">
    <source>
        <dbReference type="SAM" id="MobiDB-lite"/>
    </source>
</evidence>
<accession>A0A1I4A3Y9</accession>
<evidence type="ECO:0008006" key="4">
    <source>
        <dbReference type="Google" id="ProtNLM"/>
    </source>
</evidence>
<dbReference type="AlphaFoldDB" id="A0A1I4A3Y9"/>
<reference evidence="3" key="1">
    <citation type="submission" date="2016-10" db="EMBL/GenBank/DDBJ databases">
        <authorList>
            <person name="Varghese N."/>
            <person name="Submissions S."/>
        </authorList>
    </citation>
    <scope>NUCLEOTIDE SEQUENCE [LARGE SCALE GENOMIC DNA]</scope>
    <source>
        <strain evidence="3">DSM 28453</strain>
    </source>
</reference>
<protein>
    <recommendedName>
        <fullName evidence="4">TFIIB zinc-binding</fullName>
    </recommendedName>
</protein>
<dbReference type="EMBL" id="FOSZ01000001">
    <property type="protein sequence ID" value="SFK50489.1"/>
    <property type="molecule type" value="Genomic_DNA"/>
</dbReference>
<evidence type="ECO:0000313" key="2">
    <source>
        <dbReference type="EMBL" id="SFK50489.1"/>
    </source>
</evidence>
<keyword evidence="3" id="KW-1185">Reference proteome</keyword>
<proteinExistence type="predicted"/>
<organism evidence="2 3">
    <name type="scientific">Shimia haliotis</name>
    <dbReference type="NCBI Taxonomy" id="1280847"/>
    <lineage>
        <taxon>Bacteria</taxon>
        <taxon>Pseudomonadati</taxon>
        <taxon>Pseudomonadota</taxon>
        <taxon>Alphaproteobacteria</taxon>
        <taxon>Rhodobacterales</taxon>
        <taxon>Roseobacteraceae</taxon>
    </lineage>
</organism>
<name>A0A1I4A3Y9_9RHOB</name>
<dbReference type="OrthoDB" id="7868311at2"/>
<dbReference type="STRING" id="1280847.SAMN04488036_101125"/>
<dbReference type="Proteomes" id="UP000198851">
    <property type="component" value="Unassembled WGS sequence"/>
</dbReference>
<evidence type="ECO:0000313" key="3">
    <source>
        <dbReference type="Proteomes" id="UP000198851"/>
    </source>
</evidence>
<gene>
    <name evidence="2" type="ORF">SAMN04488036_101125</name>
</gene>
<sequence>MPAAPKIATCCYCGTRAALVLKGETRHELACSSCGAPLHNLKSLPMQKQRVEREVAYAPRPAKSKARRDKSYEKPRKKLKKKKKFAKKFFEEAFDIIEDIFD</sequence>
<feature type="region of interest" description="Disordered" evidence="1">
    <location>
        <begin position="52"/>
        <end position="78"/>
    </location>
</feature>
<dbReference type="RefSeq" id="WP_093318995.1">
    <property type="nucleotide sequence ID" value="NZ_FOSZ01000001.1"/>
</dbReference>